<accession>A0ABX2EIN7</accession>
<reference evidence="9 10" key="1">
    <citation type="submission" date="2020-05" db="EMBL/GenBank/DDBJ databases">
        <title>Aquincola sp. isolate from soil.</title>
        <authorList>
            <person name="Han J."/>
            <person name="Kim D.-U."/>
        </authorList>
    </citation>
    <scope>NUCLEOTIDE SEQUENCE [LARGE SCALE GENOMIC DNA]</scope>
    <source>
        <strain evidence="9 10">S2</strain>
    </source>
</reference>
<feature type="domain" description="Type II secretion system protein GspF" evidence="8">
    <location>
        <begin position="23"/>
        <end position="144"/>
    </location>
</feature>
<dbReference type="EMBL" id="JABRWJ010000004">
    <property type="protein sequence ID" value="NRF68452.1"/>
    <property type="molecule type" value="Genomic_DNA"/>
</dbReference>
<dbReference type="PANTHER" id="PTHR30012:SF0">
    <property type="entry name" value="TYPE II SECRETION SYSTEM PROTEIN F-RELATED"/>
    <property type="match status" value="1"/>
</dbReference>
<name>A0ABX2EIN7_9BURK</name>
<comment type="caution">
    <text evidence="9">The sequence shown here is derived from an EMBL/GenBank/DDBJ whole genome shotgun (WGS) entry which is preliminary data.</text>
</comment>
<evidence type="ECO:0000313" key="10">
    <source>
        <dbReference type="Proteomes" id="UP000737171"/>
    </source>
</evidence>
<feature type="transmembrane region" description="Helical" evidence="7">
    <location>
        <begin position="327"/>
        <end position="346"/>
    </location>
</feature>
<organism evidence="9 10">
    <name type="scientific">Pseudaquabacterium terrae</name>
    <dbReference type="NCBI Taxonomy" id="2732868"/>
    <lineage>
        <taxon>Bacteria</taxon>
        <taxon>Pseudomonadati</taxon>
        <taxon>Pseudomonadota</taxon>
        <taxon>Betaproteobacteria</taxon>
        <taxon>Burkholderiales</taxon>
        <taxon>Sphaerotilaceae</taxon>
        <taxon>Pseudaquabacterium</taxon>
    </lineage>
</organism>
<keyword evidence="3" id="KW-1003">Cell membrane</keyword>
<evidence type="ECO:0000256" key="4">
    <source>
        <dbReference type="ARBA" id="ARBA00022692"/>
    </source>
</evidence>
<evidence type="ECO:0000256" key="7">
    <source>
        <dbReference type="SAM" id="Phobius"/>
    </source>
</evidence>
<dbReference type="Pfam" id="PF00482">
    <property type="entry name" value="T2SSF"/>
    <property type="match status" value="2"/>
</dbReference>
<proteinExistence type="inferred from homology"/>
<protein>
    <submittedName>
        <fullName evidence="9">Type II secretion system F family protein</fullName>
    </submittedName>
</protein>
<dbReference type="RefSeq" id="WP_173124105.1">
    <property type="nucleotide sequence ID" value="NZ_JABRWJ010000004.1"/>
</dbReference>
<evidence type="ECO:0000313" key="9">
    <source>
        <dbReference type="EMBL" id="NRF68452.1"/>
    </source>
</evidence>
<dbReference type="InterPro" id="IPR018076">
    <property type="entry name" value="T2SS_GspF_dom"/>
</dbReference>
<gene>
    <name evidence="9" type="ORF">HLB44_15765</name>
</gene>
<dbReference type="Gene3D" id="1.20.81.30">
    <property type="entry name" value="Type II secretion system (T2SS), domain F"/>
    <property type="match status" value="1"/>
</dbReference>
<comment type="similarity">
    <text evidence="2">Belongs to the GSP F family.</text>
</comment>
<evidence type="ECO:0000256" key="2">
    <source>
        <dbReference type="ARBA" id="ARBA00005745"/>
    </source>
</evidence>
<feature type="domain" description="Type II secretion system protein GspF" evidence="8">
    <location>
        <begin position="223"/>
        <end position="343"/>
    </location>
</feature>
<evidence type="ECO:0000259" key="8">
    <source>
        <dbReference type="Pfam" id="PF00482"/>
    </source>
</evidence>
<evidence type="ECO:0000256" key="3">
    <source>
        <dbReference type="ARBA" id="ARBA00022475"/>
    </source>
</evidence>
<keyword evidence="10" id="KW-1185">Reference proteome</keyword>
<dbReference type="InterPro" id="IPR042094">
    <property type="entry name" value="T2SS_GspF_sf"/>
</dbReference>
<evidence type="ECO:0000256" key="1">
    <source>
        <dbReference type="ARBA" id="ARBA00004651"/>
    </source>
</evidence>
<dbReference type="Proteomes" id="UP000737171">
    <property type="component" value="Unassembled WGS sequence"/>
</dbReference>
<feature type="transmembrane region" description="Helical" evidence="7">
    <location>
        <begin position="176"/>
        <end position="194"/>
    </location>
</feature>
<dbReference type="PANTHER" id="PTHR30012">
    <property type="entry name" value="GENERAL SECRETION PATHWAY PROTEIN"/>
    <property type="match status" value="1"/>
</dbReference>
<evidence type="ECO:0000256" key="5">
    <source>
        <dbReference type="ARBA" id="ARBA00022989"/>
    </source>
</evidence>
<keyword evidence="6 7" id="KW-0472">Membrane</keyword>
<keyword evidence="4 7" id="KW-0812">Transmembrane</keyword>
<comment type="subcellular location">
    <subcellularLocation>
        <location evidence="1">Cell membrane</location>
        <topology evidence="1">Multi-pass membrane protein</topology>
    </subcellularLocation>
</comment>
<sequence>MRIEIERRFARLQFGGQVRVRLYRKIATMLANGMSLLRILEELHRRASDDGRKPGDSMAIVLDDWRRSVQNGRMLSEAMHDWVPPSEAMIVMAGEQSGRLEKALSAVVSVVDASSRIRTAIVGGLVYPAVVLVLVMVYLYLFGTRVIPEFARIADPRTWRGAAYSLHVMSEIVQTWMPWIALGLVATVVGVLIAMPRWNGRVREVFDRVPPFSIYRLVVGSGFLMAFSALQDAGMTVEKCLVRLNAMADPWLRQRLEGALLGVKSGLNCGEALRNAGYGFPSEEIVDDLCIYAELRGFSAALQLLADEWMARGVVTISTQMRVLNGFSIATLAIVIGWLVSGFFGIQQEIAASTRAIR</sequence>
<dbReference type="InterPro" id="IPR003004">
    <property type="entry name" value="GspF/PilC"/>
</dbReference>
<feature type="transmembrane region" description="Helical" evidence="7">
    <location>
        <begin position="120"/>
        <end position="141"/>
    </location>
</feature>
<keyword evidence="5 7" id="KW-1133">Transmembrane helix</keyword>
<evidence type="ECO:0000256" key="6">
    <source>
        <dbReference type="ARBA" id="ARBA00023136"/>
    </source>
</evidence>